<evidence type="ECO:0000313" key="2">
    <source>
        <dbReference type="EMBL" id="GAF82096.1"/>
    </source>
</evidence>
<feature type="transmembrane region" description="Helical" evidence="1">
    <location>
        <begin position="29"/>
        <end position="51"/>
    </location>
</feature>
<dbReference type="AlphaFoldDB" id="X0T424"/>
<dbReference type="EMBL" id="BARS01002160">
    <property type="protein sequence ID" value="GAF82096.1"/>
    <property type="molecule type" value="Genomic_DNA"/>
</dbReference>
<sequence length="70" mass="7217">MAMGLSNSFMSLGRIAGPLLAGFVFDLKLILPFVSGAAVMLSGFISSLVWLKGEAPINSIGEGAKQTSIS</sequence>
<name>X0T424_9ZZZZ</name>
<dbReference type="InterPro" id="IPR036259">
    <property type="entry name" value="MFS_trans_sf"/>
</dbReference>
<accession>X0T424</accession>
<dbReference type="SUPFAM" id="SSF103473">
    <property type="entry name" value="MFS general substrate transporter"/>
    <property type="match status" value="1"/>
</dbReference>
<keyword evidence="1" id="KW-1133">Transmembrane helix</keyword>
<reference evidence="2" key="1">
    <citation type="journal article" date="2014" name="Front. Microbiol.">
        <title>High frequency of phylogenetically diverse reductive dehalogenase-homologous genes in deep subseafloor sedimentary metagenomes.</title>
        <authorList>
            <person name="Kawai M."/>
            <person name="Futagami T."/>
            <person name="Toyoda A."/>
            <person name="Takaki Y."/>
            <person name="Nishi S."/>
            <person name="Hori S."/>
            <person name="Arai W."/>
            <person name="Tsubouchi T."/>
            <person name="Morono Y."/>
            <person name="Uchiyama I."/>
            <person name="Ito T."/>
            <person name="Fujiyama A."/>
            <person name="Inagaki F."/>
            <person name="Takami H."/>
        </authorList>
    </citation>
    <scope>NUCLEOTIDE SEQUENCE</scope>
    <source>
        <strain evidence="2">Expedition CK06-06</strain>
    </source>
</reference>
<proteinExistence type="predicted"/>
<dbReference type="Gene3D" id="1.20.1250.20">
    <property type="entry name" value="MFS general substrate transporter like domains"/>
    <property type="match status" value="1"/>
</dbReference>
<keyword evidence="1" id="KW-0812">Transmembrane</keyword>
<protein>
    <submittedName>
        <fullName evidence="2">Uncharacterized protein</fullName>
    </submittedName>
</protein>
<evidence type="ECO:0000256" key="1">
    <source>
        <dbReference type="SAM" id="Phobius"/>
    </source>
</evidence>
<gene>
    <name evidence="2" type="ORF">S01H1_04053</name>
</gene>
<organism evidence="2">
    <name type="scientific">marine sediment metagenome</name>
    <dbReference type="NCBI Taxonomy" id="412755"/>
    <lineage>
        <taxon>unclassified sequences</taxon>
        <taxon>metagenomes</taxon>
        <taxon>ecological metagenomes</taxon>
    </lineage>
</organism>
<keyword evidence="1" id="KW-0472">Membrane</keyword>
<comment type="caution">
    <text evidence="2">The sequence shown here is derived from an EMBL/GenBank/DDBJ whole genome shotgun (WGS) entry which is preliminary data.</text>
</comment>